<dbReference type="InterPro" id="IPR018951">
    <property type="entry name" value="Fumarase_C_C"/>
</dbReference>
<dbReference type="FunFam" id="1.10.40.30:FF:000002">
    <property type="entry name" value="Fumarate hydratase class II"/>
    <property type="match status" value="1"/>
</dbReference>
<dbReference type="GO" id="GO:0006099">
    <property type="term" value="P:tricarboxylic acid cycle"/>
    <property type="evidence" value="ECO:0007669"/>
    <property type="project" value="InterPro"/>
</dbReference>
<dbReference type="PROSITE" id="PS00163">
    <property type="entry name" value="FUMARATE_LYASES"/>
    <property type="match status" value="1"/>
</dbReference>
<feature type="compositionally biased region" description="Basic residues" evidence="4">
    <location>
        <begin position="490"/>
        <end position="499"/>
    </location>
</feature>
<dbReference type="PANTHER" id="PTHR11444:SF1">
    <property type="entry name" value="FUMARATE HYDRATASE, MITOCHONDRIAL"/>
    <property type="match status" value="1"/>
</dbReference>
<dbReference type="GO" id="GO:0006106">
    <property type="term" value="P:fumarate metabolic process"/>
    <property type="evidence" value="ECO:0007669"/>
    <property type="project" value="InterPro"/>
</dbReference>
<dbReference type="GO" id="GO:0006108">
    <property type="term" value="P:malate metabolic process"/>
    <property type="evidence" value="ECO:0007669"/>
    <property type="project" value="TreeGrafter"/>
</dbReference>
<evidence type="ECO:0000256" key="4">
    <source>
        <dbReference type="SAM" id="MobiDB-lite"/>
    </source>
</evidence>
<proteinExistence type="inferred from homology"/>
<sequence>MTAADDASKPPVILDLPIGLKARGLRKEFDSLGTVEVPANRYWGAQTQRSLIHFNIGHDRMPKEVYHAYGYVKKAAAIVNTKHGRLPKWKGDLIQQVCDEVITGKLDEDFPLYVWQTGSGTQSNMNLNEVVSNRCIQLVGGKLGAQEPIHPNDHVNMGQSSNDTFPTAMHIAAYTMAVTKTIPALKRLQKAIEKKSRQWDSVVKIGRTHLEDATPLTVGQEWSGYAAALADAITDVEHATNGLLRIAMGGTAVGTGLNSPVGFGDEVAAVISKLTGYSFQTADNKFAAQGTLDRVVRAHAGLKSASVTLFKIANDMRWLGSGPRTGFMELILPSNEPGSSIMPGKVNPTQAEAMLMVCIQIMSSDVAVQMGGAEGNFELNAFRPILINNYLHSALIMADMCDHFREFMIEGAQLNKPKLKENIEKSVMMVTALSPIIGYDQASVISHYAIDNDLTLREAALKNGVTAELFDRVVVPINMTHPDGATSKRPAAKPKKARSAKQTPSPKPAK</sequence>
<dbReference type="Pfam" id="PF10415">
    <property type="entry name" value="FumaraseC_C"/>
    <property type="match status" value="1"/>
</dbReference>
<protein>
    <recommendedName>
        <fullName evidence="2">fumarate hydratase</fullName>
        <ecNumber evidence="2">4.2.1.2</ecNumber>
    </recommendedName>
</protein>
<feature type="region of interest" description="Disordered" evidence="4">
    <location>
        <begin position="481"/>
        <end position="510"/>
    </location>
</feature>
<dbReference type="InterPro" id="IPR000362">
    <property type="entry name" value="Fumarate_lyase_fam"/>
</dbReference>
<dbReference type="CDD" id="cd01362">
    <property type="entry name" value="Fumarase_classII"/>
    <property type="match status" value="1"/>
</dbReference>
<evidence type="ECO:0000259" key="5">
    <source>
        <dbReference type="Pfam" id="PF00206"/>
    </source>
</evidence>
<evidence type="ECO:0000259" key="6">
    <source>
        <dbReference type="Pfam" id="PF10415"/>
    </source>
</evidence>
<comment type="similarity">
    <text evidence="1">Belongs to the class-II fumarase/aspartase family. Fumarase subfamily.</text>
</comment>
<organism evidence="7">
    <name type="scientific">freshwater metagenome</name>
    <dbReference type="NCBI Taxonomy" id="449393"/>
    <lineage>
        <taxon>unclassified sequences</taxon>
        <taxon>metagenomes</taxon>
        <taxon>ecological metagenomes</taxon>
    </lineage>
</organism>
<dbReference type="Gene3D" id="1.10.275.10">
    <property type="entry name" value="Fumarase/aspartase (N-terminal domain)"/>
    <property type="match status" value="1"/>
</dbReference>
<dbReference type="EMBL" id="CAFBQW010000297">
    <property type="protein sequence ID" value="CAB5069238.1"/>
    <property type="molecule type" value="Genomic_DNA"/>
</dbReference>
<keyword evidence="3" id="KW-0456">Lyase</keyword>
<feature type="domain" description="Fumarate lyase N-terminal" evidence="5">
    <location>
        <begin position="33"/>
        <end position="362"/>
    </location>
</feature>
<gene>
    <name evidence="7" type="ORF">UFOPK4354_01895</name>
</gene>
<accession>A0A6J7UXQ4</accession>
<dbReference type="PRINTS" id="PR00149">
    <property type="entry name" value="FUMRATELYASE"/>
</dbReference>
<dbReference type="InterPro" id="IPR024083">
    <property type="entry name" value="Fumarase/histidase_N"/>
</dbReference>
<evidence type="ECO:0000313" key="7">
    <source>
        <dbReference type="EMBL" id="CAB5069238.1"/>
    </source>
</evidence>
<dbReference type="FunFam" id="1.20.200.10:FF:000001">
    <property type="entry name" value="Fumarate hydratase, mitochondrial"/>
    <property type="match status" value="1"/>
</dbReference>
<reference evidence="7" key="1">
    <citation type="submission" date="2020-05" db="EMBL/GenBank/DDBJ databases">
        <authorList>
            <person name="Chiriac C."/>
            <person name="Salcher M."/>
            <person name="Ghai R."/>
            <person name="Kavagutti S V."/>
        </authorList>
    </citation>
    <scope>NUCLEOTIDE SEQUENCE</scope>
</reference>
<dbReference type="PANTHER" id="PTHR11444">
    <property type="entry name" value="ASPARTATEAMMONIA/ARGININOSUCCINATE/ADENYLOSUCCINATE LYASE"/>
    <property type="match status" value="1"/>
</dbReference>
<dbReference type="SUPFAM" id="SSF48557">
    <property type="entry name" value="L-aspartase-like"/>
    <property type="match status" value="1"/>
</dbReference>
<dbReference type="Gene3D" id="1.20.200.10">
    <property type="entry name" value="Fumarase/aspartase (Central domain)"/>
    <property type="match status" value="1"/>
</dbReference>
<dbReference type="Gene3D" id="1.10.40.30">
    <property type="entry name" value="Fumarase/aspartase (C-terminal domain)"/>
    <property type="match status" value="1"/>
</dbReference>
<dbReference type="InterPro" id="IPR008948">
    <property type="entry name" value="L-Aspartase-like"/>
</dbReference>
<dbReference type="InterPro" id="IPR020557">
    <property type="entry name" value="Fumarate_lyase_CS"/>
</dbReference>
<dbReference type="HAMAP" id="MF_00743">
    <property type="entry name" value="FumaraseC"/>
    <property type="match status" value="1"/>
</dbReference>
<dbReference type="FunFam" id="1.10.275.10:FF:000001">
    <property type="entry name" value="Fumarate hydratase, mitochondrial"/>
    <property type="match status" value="1"/>
</dbReference>
<dbReference type="Pfam" id="PF00206">
    <property type="entry name" value="Lyase_1"/>
    <property type="match status" value="1"/>
</dbReference>
<dbReference type="InterPro" id="IPR005677">
    <property type="entry name" value="Fum_hydII"/>
</dbReference>
<dbReference type="InterPro" id="IPR022761">
    <property type="entry name" value="Fumarate_lyase_N"/>
</dbReference>
<dbReference type="PRINTS" id="PR00145">
    <property type="entry name" value="ARGSUCLYASE"/>
</dbReference>
<evidence type="ECO:0000256" key="1">
    <source>
        <dbReference type="ARBA" id="ARBA00009084"/>
    </source>
</evidence>
<name>A0A6J7UXQ4_9ZZZZ</name>
<evidence type="ECO:0000256" key="3">
    <source>
        <dbReference type="ARBA" id="ARBA00023239"/>
    </source>
</evidence>
<feature type="domain" description="Fumarase C C-terminal" evidence="6">
    <location>
        <begin position="429"/>
        <end position="481"/>
    </location>
</feature>
<dbReference type="AlphaFoldDB" id="A0A6J7UXQ4"/>
<dbReference type="GO" id="GO:0004333">
    <property type="term" value="F:fumarate hydratase activity"/>
    <property type="evidence" value="ECO:0007669"/>
    <property type="project" value="UniProtKB-EC"/>
</dbReference>
<evidence type="ECO:0000256" key="2">
    <source>
        <dbReference type="ARBA" id="ARBA00012921"/>
    </source>
</evidence>
<dbReference type="EC" id="4.2.1.2" evidence="2"/>